<proteinExistence type="predicted"/>
<keyword evidence="1" id="KW-0472">Membrane</keyword>
<organism evidence="2 3">
    <name type="scientific">Streptococcus suis</name>
    <dbReference type="NCBI Taxonomy" id="1307"/>
    <lineage>
        <taxon>Bacteria</taxon>
        <taxon>Bacillati</taxon>
        <taxon>Bacillota</taxon>
        <taxon>Bacilli</taxon>
        <taxon>Lactobacillales</taxon>
        <taxon>Streptococcaceae</taxon>
        <taxon>Streptococcus</taxon>
    </lineage>
</organism>
<protein>
    <submittedName>
        <fullName evidence="2">Uncharacterized protein</fullName>
    </submittedName>
</protein>
<evidence type="ECO:0000256" key="1">
    <source>
        <dbReference type="SAM" id="Phobius"/>
    </source>
</evidence>
<feature type="transmembrane region" description="Helical" evidence="1">
    <location>
        <begin position="93"/>
        <end position="110"/>
    </location>
</feature>
<dbReference type="AlphaFoldDB" id="A0A2I5KP90"/>
<feature type="transmembrane region" description="Helical" evidence="1">
    <location>
        <begin position="12"/>
        <end position="29"/>
    </location>
</feature>
<evidence type="ECO:0000313" key="2">
    <source>
        <dbReference type="EMBL" id="AUA19183.1"/>
    </source>
</evidence>
<keyword evidence="1" id="KW-1133">Transmembrane helix</keyword>
<dbReference type="Proteomes" id="UP000231863">
    <property type="component" value="Chromosome"/>
</dbReference>
<sequence>MKYFILRIPILVWLLLFSFIEIFLLASFLPEPFNTNSLLPIVILSSCAVRVSNEVKERNGQYTPFKELWWAVLAWIILGILFGLTVQAPLSKHLVFIIKAILGGISYRLIERYAVYRYHYLQTNTIQKTKTNL</sequence>
<evidence type="ECO:0000313" key="3">
    <source>
        <dbReference type="Proteomes" id="UP000231863"/>
    </source>
</evidence>
<dbReference type="RefSeq" id="WP_100881427.1">
    <property type="nucleotide sequence ID" value="NZ_CP025043.1"/>
</dbReference>
<feature type="transmembrane region" description="Helical" evidence="1">
    <location>
        <begin position="68"/>
        <end position="86"/>
    </location>
</feature>
<reference evidence="2 3" key="1">
    <citation type="submission" date="2017-11" db="EMBL/GenBank/DDBJ databases">
        <title>Genome analysis of Streptococcus suis serotype chz stain ah681.</title>
        <authorList>
            <person name="Pan Z."/>
            <person name="Zhang Y."/>
            <person name="Ma J."/>
            <person name="Lu P."/>
            <person name="Zhu Y."/>
            <person name="Zhong X."/>
            <person name="Dong W."/>
            <person name="Lu C."/>
            <person name="Yao H."/>
        </authorList>
    </citation>
    <scope>NUCLEOTIDE SEQUENCE [LARGE SCALE GENOMIC DNA]</scope>
    <source>
        <strain evidence="2 3">AH681</strain>
    </source>
</reference>
<dbReference type="EMBL" id="CP025043">
    <property type="protein sequence ID" value="AUA19183.1"/>
    <property type="molecule type" value="Genomic_DNA"/>
</dbReference>
<name>A0A2I5KP90_STRSU</name>
<keyword evidence="1" id="KW-0812">Transmembrane</keyword>
<accession>A0A2I5KP90</accession>
<gene>
    <name evidence="2" type="ORF">CWI26_06615</name>
</gene>